<dbReference type="RefSeq" id="WP_135528401.1">
    <property type="nucleotide sequence ID" value="NZ_SRKZ01000001.1"/>
</dbReference>
<organism evidence="2 3">
    <name type="scientific">Hymenobacter wooponensis</name>
    <dbReference type="NCBI Taxonomy" id="1525360"/>
    <lineage>
        <taxon>Bacteria</taxon>
        <taxon>Pseudomonadati</taxon>
        <taxon>Bacteroidota</taxon>
        <taxon>Cytophagia</taxon>
        <taxon>Cytophagales</taxon>
        <taxon>Hymenobacteraceae</taxon>
        <taxon>Hymenobacter</taxon>
    </lineage>
</organism>
<dbReference type="OrthoDB" id="9781878at2"/>
<keyword evidence="3" id="KW-1185">Reference proteome</keyword>
<feature type="domain" description="Mannosylglycerate hydrolase MGH1-like glycoside hydrolase" evidence="1">
    <location>
        <begin position="691"/>
        <end position="860"/>
    </location>
</feature>
<feature type="domain" description="Mannosylglycerate hydrolase MGH1-like glycoside hydrolase" evidence="1">
    <location>
        <begin position="417"/>
        <end position="521"/>
    </location>
</feature>
<dbReference type="PANTHER" id="PTHR10412:SF10">
    <property type="entry name" value="GLYCOSYL HYDROLASE FAMILY 63 C-TERMINAL DOMAIN-CONTAINING PROTEIN"/>
    <property type="match status" value="1"/>
</dbReference>
<reference evidence="2 3" key="1">
    <citation type="submission" date="2019-04" db="EMBL/GenBank/DDBJ databases">
        <authorList>
            <person name="Feng G."/>
            <person name="Zhang J."/>
            <person name="Zhu H."/>
        </authorList>
    </citation>
    <scope>NUCLEOTIDE SEQUENCE [LARGE SCALE GENOMIC DNA]</scope>
    <source>
        <strain evidence="2 3">JCM 19491</strain>
    </source>
</reference>
<dbReference type="InterPro" id="IPR008928">
    <property type="entry name" value="6-hairpin_glycosidase_sf"/>
</dbReference>
<accession>A0A4Z0MSF6</accession>
<dbReference type="InterPro" id="IPR054491">
    <property type="entry name" value="MGH1-like_GH"/>
</dbReference>
<gene>
    <name evidence="2" type="ORF">EU557_00130</name>
</gene>
<dbReference type="GO" id="GO:0004573">
    <property type="term" value="F:Glc3Man9GlcNAc2 oligosaccharide glucosidase activity"/>
    <property type="evidence" value="ECO:0007669"/>
    <property type="project" value="InterPro"/>
</dbReference>
<dbReference type="Proteomes" id="UP000298284">
    <property type="component" value="Unassembled WGS sequence"/>
</dbReference>
<dbReference type="AlphaFoldDB" id="A0A4Z0MSF6"/>
<dbReference type="Gene3D" id="1.50.10.10">
    <property type="match status" value="1"/>
</dbReference>
<dbReference type="GO" id="GO:0009311">
    <property type="term" value="P:oligosaccharide metabolic process"/>
    <property type="evidence" value="ECO:0007669"/>
    <property type="project" value="InterPro"/>
</dbReference>
<proteinExistence type="predicted"/>
<dbReference type="PANTHER" id="PTHR10412">
    <property type="entry name" value="MANNOSYL-OLIGOSACCHARIDE GLUCOSIDASE"/>
    <property type="match status" value="1"/>
</dbReference>
<dbReference type="InterPro" id="IPR012341">
    <property type="entry name" value="6hp_glycosidase-like_sf"/>
</dbReference>
<dbReference type="SUPFAM" id="SSF48208">
    <property type="entry name" value="Six-hairpin glycosidases"/>
    <property type="match status" value="1"/>
</dbReference>
<name>A0A4Z0MSF6_9BACT</name>
<evidence type="ECO:0000313" key="2">
    <source>
        <dbReference type="EMBL" id="TGD82236.1"/>
    </source>
</evidence>
<comment type="caution">
    <text evidence="2">The sequence shown here is derived from an EMBL/GenBank/DDBJ whole genome shotgun (WGS) entry which is preliminary data.</text>
</comment>
<dbReference type="InterPro" id="IPR004888">
    <property type="entry name" value="Glycoside_hydrolase_63"/>
</dbReference>
<sequence length="877" mass="101297">MTAERDRLQDANADRAAWRKWGPYLSERQWGTVREDYSANGQAWDYITHDMARSYAYRWGEDGLGGISDEQQLLCLAVGLWNGKDPILKERLFGLSASEGNHGEDVKEVYYYLDNVPTHSYMQMLYKYPQHAFPYNWLVHENDRRNRHDPEFELLDTAIFHDNRYFDVFVEYAKAGPEDLLLQITVHNRGPEGAELHVLPQLWFRNTWAWGKDNYRPELTAHAGAIAVRHRDLADLHLYCDHAPALLFCDNDTNPNRLPNLAPPTETRFYKDGIHEYVVHGAPTVNPAQVGTKAAAHYTLSVAAGGSQTVRVRLAPAGQPTPFADFDEVFKQRRHETDAYYAHMQTELSSPDARNVQRQAFAGMLWSKQYYNYDVAEWLQGDPAFPAPPAQRQHGRNREWKHLNNGDIISMPDKWEYPWYAAWDLAFHCLPLAQLDPWFAKRQLVLLTRDWYMHPNGQLPAYEWNFSDVNPPVHAWATWRVYKMCQKHHNSPGDTEFLSTVFHRLLLNFTWWVNRKDRHGHNIFEGGFLGLDNIGLFDRSAPLPDGTYLEQADGTSWMAMYALNMMRIALELAKTNPVYQDLASKFFEHFLYIAGAMTNMDAEDVDLWDVEDEFYYDALHSPKTGRQFLKTRSLVGLIPLFAVEVLDEEVLQGMPEFMARMNWFLENRPQLASLVSRWREPGHGDTHLLSLLRGHRVKRLLARALDEGEFLSEYGIRSLSRYHQAHPCYLSYDGLDMKVKYEPGEAESDLFGGNSNWRGPIWLPINFLLIESLQRFHHYYGDDFRVEYPTGSGQYSSLLEIADALSTRLAKLFLRDEDGLRPSLGPDKRWQTDPHFRNYVLFHEYFHGDTGQGLGASHQTGWTGLIAKLLAARPSAG</sequence>
<evidence type="ECO:0000259" key="1">
    <source>
        <dbReference type="Pfam" id="PF22422"/>
    </source>
</evidence>
<dbReference type="EMBL" id="SRKZ01000001">
    <property type="protein sequence ID" value="TGD82236.1"/>
    <property type="molecule type" value="Genomic_DNA"/>
</dbReference>
<dbReference type="Pfam" id="PF22422">
    <property type="entry name" value="MGH1-like_GH"/>
    <property type="match status" value="2"/>
</dbReference>
<protein>
    <submittedName>
        <fullName evidence="2">Glucosidase</fullName>
    </submittedName>
</protein>
<evidence type="ECO:0000313" key="3">
    <source>
        <dbReference type="Proteomes" id="UP000298284"/>
    </source>
</evidence>